<feature type="repeat" description="TPR" evidence="1">
    <location>
        <begin position="72"/>
        <end position="105"/>
    </location>
</feature>
<evidence type="ECO:0000256" key="1">
    <source>
        <dbReference type="PROSITE-ProRule" id="PRU00339"/>
    </source>
</evidence>
<dbReference type="EMBL" id="FNNZ01000005">
    <property type="protein sequence ID" value="SDW53438.1"/>
    <property type="molecule type" value="Genomic_DNA"/>
</dbReference>
<dbReference type="Gene3D" id="1.25.40.10">
    <property type="entry name" value="Tetratricopeptide repeat domain"/>
    <property type="match status" value="1"/>
</dbReference>
<sequence length="189" mass="20686">MPRLSPLQWLLFAVFLFFYGFTVFAVTRDYYIRHAARPAVAAAPATPHGMPPQTAPRPAPTAIPQTITETNPDLLAQQADALFVERRYSEAVPVYRRLLELRPDDVEAHNDLGLALHYMGDTDGALTQLRAGAAKDAAHQRIWLTLGFVSLQAGDAAEARSSLEHARDLGADTGVGQEATRLLDLIEAQ</sequence>
<proteinExistence type="predicted"/>
<evidence type="ECO:0000256" key="2">
    <source>
        <dbReference type="SAM" id="MobiDB-lite"/>
    </source>
</evidence>
<dbReference type="SMART" id="SM00028">
    <property type="entry name" value="TPR"/>
    <property type="match status" value="2"/>
</dbReference>
<feature type="region of interest" description="Disordered" evidence="2">
    <location>
        <begin position="42"/>
        <end position="65"/>
    </location>
</feature>
<feature type="transmembrane region" description="Helical" evidence="3">
    <location>
        <begin position="6"/>
        <end position="27"/>
    </location>
</feature>
<dbReference type="SUPFAM" id="SSF48452">
    <property type="entry name" value="TPR-like"/>
    <property type="match status" value="1"/>
</dbReference>
<dbReference type="InterPro" id="IPR011990">
    <property type="entry name" value="TPR-like_helical_dom_sf"/>
</dbReference>
<protein>
    <submittedName>
        <fullName evidence="4">TPR repeat-containing protein</fullName>
    </submittedName>
</protein>
<evidence type="ECO:0000256" key="3">
    <source>
        <dbReference type="SAM" id="Phobius"/>
    </source>
</evidence>
<dbReference type="OrthoDB" id="5769675at2"/>
<dbReference type="STRING" id="1058.SAMN05421783_10544"/>
<dbReference type="Pfam" id="PF13414">
    <property type="entry name" value="TPR_11"/>
    <property type="match status" value="1"/>
</dbReference>
<reference evidence="5" key="1">
    <citation type="submission" date="2016-10" db="EMBL/GenBank/DDBJ databases">
        <authorList>
            <person name="Varghese N."/>
            <person name="Submissions S."/>
        </authorList>
    </citation>
    <scope>NUCLEOTIDE SEQUENCE [LARGE SCALE GENOMIC DNA]</scope>
    <source>
        <strain evidence="5">DSM 217</strain>
    </source>
</reference>
<dbReference type="InterPro" id="IPR019734">
    <property type="entry name" value="TPR_rpt"/>
</dbReference>
<keyword evidence="3" id="KW-0812">Transmembrane</keyword>
<gene>
    <name evidence="4" type="ORF">SAMN05421783_10544</name>
</gene>
<evidence type="ECO:0000313" key="5">
    <source>
        <dbReference type="Proteomes" id="UP000198816"/>
    </source>
</evidence>
<keyword evidence="5" id="KW-1185">Reference proteome</keyword>
<evidence type="ECO:0000313" key="4">
    <source>
        <dbReference type="EMBL" id="SDW53438.1"/>
    </source>
</evidence>
<feature type="compositionally biased region" description="Pro residues" evidence="2">
    <location>
        <begin position="49"/>
        <end position="61"/>
    </location>
</feature>
<name>A0A1H2UC13_THIRO</name>
<keyword evidence="1" id="KW-0802">TPR repeat</keyword>
<keyword evidence="3" id="KW-0472">Membrane</keyword>
<dbReference type="AlphaFoldDB" id="A0A1H2UC13"/>
<keyword evidence="3" id="KW-1133">Transmembrane helix</keyword>
<dbReference type="RefSeq" id="WP_093029584.1">
    <property type="nucleotide sequence ID" value="NZ_FNNZ01000005.1"/>
</dbReference>
<dbReference type="PROSITE" id="PS50005">
    <property type="entry name" value="TPR"/>
    <property type="match status" value="1"/>
</dbReference>
<dbReference type="Proteomes" id="UP000198816">
    <property type="component" value="Unassembled WGS sequence"/>
</dbReference>
<organism evidence="4 5">
    <name type="scientific">Thiocapsa roseopersicina</name>
    <dbReference type="NCBI Taxonomy" id="1058"/>
    <lineage>
        <taxon>Bacteria</taxon>
        <taxon>Pseudomonadati</taxon>
        <taxon>Pseudomonadota</taxon>
        <taxon>Gammaproteobacteria</taxon>
        <taxon>Chromatiales</taxon>
        <taxon>Chromatiaceae</taxon>
        <taxon>Thiocapsa</taxon>
    </lineage>
</organism>
<accession>A0A1H2UC13</accession>